<evidence type="ECO:0000259" key="1">
    <source>
        <dbReference type="Pfam" id="PF13472"/>
    </source>
</evidence>
<dbReference type="InterPro" id="IPR036514">
    <property type="entry name" value="SGNH_hydro_sf"/>
</dbReference>
<dbReference type="Gene3D" id="3.40.50.1110">
    <property type="entry name" value="SGNH hydrolase"/>
    <property type="match status" value="1"/>
</dbReference>
<feature type="non-terminal residue" evidence="2">
    <location>
        <position position="120"/>
    </location>
</feature>
<dbReference type="AlphaFoldDB" id="A0A2M7SA41"/>
<gene>
    <name evidence="2" type="ORF">COY52_07430</name>
</gene>
<proteinExistence type="predicted"/>
<dbReference type="Pfam" id="PF13472">
    <property type="entry name" value="Lipase_GDSL_2"/>
    <property type="match status" value="1"/>
</dbReference>
<sequence length="120" mass="13147">MKDTFLIQDGQILVFMGDSITSDAKGYAALVEEIARLRYPERNMKFINAGIGGNRSTDMLARFETDVLRHKPKLVSITSGANDIARFITDPPTALGLPDYSQAISSMAEKTISAHAFPIL</sequence>
<name>A0A2M7SA41_9BACT</name>
<dbReference type="PANTHER" id="PTHR30383">
    <property type="entry name" value="THIOESTERASE 1/PROTEASE 1/LYSOPHOSPHOLIPASE L1"/>
    <property type="match status" value="1"/>
</dbReference>
<evidence type="ECO:0000313" key="2">
    <source>
        <dbReference type="EMBL" id="PIZ16308.1"/>
    </source>
</evidence>
<dbReference type="GO" id="GO:0004622">
    <property type="term" value="F:phosphatidylcholine lysophospholipase activity"/>
    <property type="evidence" value="ECO:0007669"/>
    <property type="project" value="TreeGrafter"/>
</dbReference>
<dbReference type="InterPro" id="IPR051532">
    <property type="entry name" value="Ester_Hydrolysis_Enzymes"/>
</dbReference>
<evidence type="ECO:0000313" key="3">
    <source>
        <dbReference type="Proteomes" id="UP000229307"/>
    </source>
</evidence>
<protein>
    <recommendedName>
        <fullName evidence="1">SGNH hydrolase-type esterase domain-containing protein</fullName>
    </recommendedName>
</protein>
<dbReference type="SUPFAM" id="SSF52266">
    <property type="entry name" value="SGNH hydrolase"/>
    <property type="match status" value="1"/>
</dbReference>
<dbReference type="InterPro" id="IPR013830">
    <property type="entry name" value="SGNH_hydro"/>
</dbReference>
<organism evidence="2 3">
    <name type="scientific">Candidatus Desantisbacteria bacterium CG_4_10_14_0_8_um_filter_48_22</name>
    <dbReference type="NCBI Taxonomy" id="1974543"/>
    <lineage>
        <taxon>Bacteria</taxon>
        <taxon>Candidatus Desantisiibacteriota</taxon>
    </lineage>
</organism>
<dbReference type="Proteomes" id="UP000229307">
    <property type="component" value="Unassembled WGS sequence"/>
</dbReference>
<feature type="domain" description="SGNH hydrolase-type esterase" evidence="1">
    <location>
        <begin position="15"/>
        <end position="110"/>
    </location>
</feature>
<comment type="caution">
    <text evidence="2">The sequence shown here is derived from an EMBL/GenBank/DDBJ whole genome shotgun (WGS) entry which is preliminary data.</text>
</comment>
<dbReference type="PANTHER" id="PTHR30383:SF5">
    <property type="entry name" value="SGNH HYDROLASE-TYPE ESTERASE DOMAIN-CONTAINING PROTEIN"/>
    <property type="match status" value="1"/>
</dbReference>
<reference evidence="3" key="1">
    <citation type="submission" date="2017-09" db="EMBL/GenBank/DDBJ databases">
        <title>Depth-based differentiation of microbial function through sediment-hosted aquifers and enrichment of novel symbionts in the deep terrestrial subsurface.</title>
        <authorList>
            <person name="Probst A.J."/>
            <person name="Ladd B."/>
            <person name="Jarett J.K."/>
            <person name="Geller-Mcgrath D.E."/>
            <person name="Sieber C.M.K."/>
            <person name="Emerson J.B."/>
            <person name="Anantharaman K."/>
            <person name="Thomas B.C."/>
            <person name="Malmstrom R."/>
            <person name="Stieglmeier M."/>
            <person name="Klingl A."/>
            <person name="Woyke T."/>
            <person name="Ryan C.M."/>
            <person name="Banfield J.F."/>
        </authorList>
    </citation>
    <scope>NUCLEOTIDE SEQUENCE [LARGE SCALE GENOMIC DNA]</scope>
</reference>
<dbReference type="EMBL" id="PFMR01000196">
    <property type="protein sequence ID" value="PIZ16308.1"/>
    <property type="molecule type" value="Genomic_DNA"/>
</dbReference>
<accession>A0A2M7SA41</accession>